<feature type="region of interest" description="Disordered" evidence="1">
    <location>
        <begin position="2450"/>
        <end position="2470"/>
    </location>
</feature>
<dbReference type="SMART" id="SM00912">
    <property type="entry name" value="Haemagg_act"/>
    <property type="match status" value="1"/>
</dbReference>
<dbReference type="eggNOG" id="COG3210">
    <property type="taxonomic scope" value="Bacteria"/>
</dbReference>
<feature type="region of interest" description="Disordered" evidence="1">
    <location>
        <begin position="2023"/>
        <end position="2056"/>
    </location>
</feature>
<dbReference type="InterPro" id="IPR008638">
    <property type="entry name" value="FhaB/CdiA-like_TPS"/>
</dbReference>
<dbReference type="Pfam" id="PF05594">
    <property type="entry name" value="Fil_haemagg"/>
    <property type="match status" value="11"/>
</dbReference>
<feature type="compositionally biased region" description="Polar residues" evidence="1">
    <location>
        <begin position="3011"/>
        <end position="3023"/>
    </location>
</feature>
<feature type="compositionally biased region" description="Polar residues" evidence="1">
    <location>
        <begin position="496"/>
        <end position="506"/>
    </location>
</feature>
<dbReference type="InterPro" id="IPR008619">
    <property type="entry name" value="Filamentous_hemagglutn_rpt"/>
</dbReference>
<evidence type="ECO:0000259" key="2">
    <source>
        <dbReference type="SMART" id="SM00912"/>
    </source>
</evidence>
<dbReference type="SUPFAM" id="SSF51126">
    <property type="entry name" value="Pectin lyase-like"/>
    <property type="match status" value="1"/>
</dbReference>
<feature type="region of interest" description="Disordered" evidence="1">
    <location>
        <begin position="3068"/>
        <end position="3088"/>
    </location>
</feature>
<dbReference type="GeneID" id="45233395"/>
<feature type="region of interest" description="Disordered" evidence="1">
    <location>
        <begin position="2957"/>
        <end position="3023"/>
    </location>
</feature>
<evidence type="ECO:0000313" key="3">
    <source>
        <dbReference type="EMBL" id="CAG67835.1"/>
    </source>
</evidence>
<feature type="region of interest" description="Disordered" evidence="1">
    <location>
        <begin position="30"/>
        <end position="50"/>
    </location>
</feature>
<feature type="compositionally biased region" description="Polar residues" evidence="1">
    <location>
        <begin position="2957"/>
        <end position="2972"/>
    </location>
</feature>
<feature type="compositionally biased region" description="Polar residues" evidence="1">
    <location>
        <begin position="2980"/>
        <end position="3001"/>
    </location>
</feature>
<evidence type="ECO:0000313" key="4">
    <source>
        <dbReference type="Proteomes" id="UP000000430"/>
    </source>
</evidence>
<dbReference type="Pfam" id="PF05860">
    <property type="entry name" value="TPS"/>
    <property type="match status" value="1"/>
</dbReference>
<dbReference type="HOGENOM" id="CLU_000043_8_0_6"/>
<reference evidence="3 4" key="1">
    <citation type="journal article" date="2004" name="Nucleic Acids Res.">
        <title>Unique features revealed by the genome sequence of Acinetobacter sp. ADP1, a versatile and naturally transformation competent bacterium.</title>
        <authorList>
            <person name="Barbe V."/>
            <person name="Vallenet D."/>
            <person name="Fonknechten N."/>
            <person name="Kreimeyer A."/>
            <person name="Oztas S."/>
            <person name="Labarre L."/>
            <person name="Cruveiller S."/>
            <person name="Robert C."/>
            <person name="Duprat S."/>
            <person name="Wincker P."/>
            <person name="Ornston L.N."/>
            <person name="Weissenbach J."/>
            <person name="Marliere P."/>
            <person name="Cohen G.N."/>
            <person name="Medigue C."/>
        </authorList>
    </citation>
    <scope>NUCLEOTIDE SEQUENCE [LARGE SCALE GENOMIC DNA]</scope>
    <source>
        <strain evidence="4">ATCC 33305 / BD413 / ADP1</strain>
    </source>
</reference>
<dbReference type="Gene3D" id="2.160.20.10">
    <property type="entry name" value="Single-stranded right-handed beta-helix, Pectin lyase-like"/>
    <property type="match status" value="1"/>
</dbReference>
<name>Q6FDM3_ACIAD</name>
<dbReference type="Proteomes" id="UP000000430">
    <property type="component" value="Chromosome"/>
</dbReference>
<organism evidence="3 4">
    <name type="scientific">Acinetobacter baylyi (strain ATCC 33305 / BD413 / ADP1)</name>
    <dbReference type="NCBI Taxonomy" id="62977"/>
    <lineage>
        <taxon>Bacteria</taxon>
        <taxon>Pseudomonadati</taxon>
        <taxon>Pseudomonadota</taxon>
        <taxon>Gammaproteobacteria</taxon>
        <taxon>Moraxellales</taxon>
        <taxon>Moraxellaceae</taxon>
        <taxon>Acinetobacter</taxon>
    </lineage>
</organism>
<dbReference type="GO" id="GO:0003824">
    <property type="term" value="F:catalytic activity"/>
    <property type="evidence" value="ECO:0007669"/>
    <property type="project" value="UniProtKB-ARBA"/>
</dbReference>
<feature type="region of interest" description="Disordered" evidence="1">
    <location>
        <begin position="3191"/>
        <end position="3213"/>
    </location>
</feature>
<dbReference type="RefSeq" id="WP_004921974.1">
    <property type="nucleotide sequence ID" value="NC_005966.1"/>
</dbReference>
<accession>Q6FDM3</accession>
<dbReference type="InterPro" id="IPR010069">
    <property type="entry name" value="CdiA_FHA1_rpt"/>
</dbReference>
<dbReference type="Pfam" id="PF13332">
    <property type="entry name" value="Fil_haemagg_2"/>
    <property type="match status" value="4"/>
</dbReference>
<dbReference type="Pfam" id="PF13018">
    <property type="entry name" value="ESPR"/>
    <property type="match status" value="1"/>
</dbReference>
<dbReference type="InterPro" id="IPR012334">
    <property type="entry name" value="Pectin_lyas_fold"/>
</dbReference>
<dbReference type="NCBIfam" id="TIGR01731">
    <property type="entry name" value="fil_hemag_20aa"/>
    <property type="match status" value="36"/>
</dbReference>
<feature type="compositionally biased region" description="Polar residues" evidence="1">
    <location>
        <begin position="2023"/>
        <end position="2037"/>
    </location>
</feature>
<sequence length="3711" mass="392692">MNKNRYRIIFSQARGMFIAVAEIVKSKTKQAGQSQADGHDNKACSASDSDSMGFDSSHLKKLKQLNFAVISVLGASIFTLPLNTIADSQIIADKGAPTSQQPTILNSSNGVTQVNIQTPSAGGVSRNTYSQFDVGQEGAILNNARNNTQTQLGGWIQGNPWLAKGEAKVILNEVNSSNPSQLKGYIEVAGKQAQVVIANPSGLVCDGCGVINADRFTLTTGQAVMNQGYLESFRVREGQITIQGKGLNGSLTPFTDVYARALQVNAGLYAKELNVVLGQNDINVNDPTTSNVSPIQSNTSANNKPQFALDVGQLGGMYAGKIFLVGTEQGVGVRNAGSMNSTQSTLTLNANGDLTNTGNLIANQGQLQLNAENIKNTGNISSATSQVSLHSQNLDNSGLISSADELNIQQQGHVGNRGTLNAARIVVDAGSLANSGSIEQTGAQALDLKAGSMSNIGGKIGIAKTSSTGGNGSESGGGSQPVEPNNAAQDGGSLEVVNTDSTPTTPKTYETGYIHVRDQLNNDQGAIVAQGGIDLESNNGLDNQGGQLNLGRVKIQGERFNNDQGQLTVKQAEIQTNSLSNQSGQLISNQKLNIQTQTANNQKGKIQSVDQLDLNVANGLNNIEGQIASGQQLNIQADQVNNQSGLIYSEQQGIELKANHAINNTSGIIQAKTQLNLASTQLDNTSGHIQAENIQQQHTTVNNTQGSIVAGQSLISTVDQFDNHQGLIDAKNIQLTHQVLNNSGSIYADQNIKITGQHILNTGSIAAGQNIQLNTAKLQHEQAALIAAGLDRQGKLTSTGDLDITAEQTTLHGQSFAGQQLKVASKQQIDATNGQLQAKNIDLASDAGDISTRAATVIAEQLSLKSHDLIDNQQGTLSAQQLNLTANRLDNTQGHILHTGQDQLDLNFSQSLNNQLGEIRSNAAELNIKTALLNNTEGQVVHAGTQQLNIQTAQLNGHLGHILSNGTLQLKAGTLDVSGGVTSADQITIQANVLNNAQGQLIQRGTSNPLNLTIQQQLNNQAGLIQSATATDIKAGSLNNQRGTLSSAQGQNLDVDVAGKLDNSQSGQIYAGNQAHLQVGSIDNSHQGQINAQQNLQLTSQQQINNQSGQIVANGDVQIQSQGLNNSHGQMGSLQGGLSLNTGSDTLINQSGLIQAKKDIGIQAQRIDNQQGQITTQGQAELISQAEIDNLEGAIAADLDVNIRSQGLNNNKGQISSAQGNLTLNAGNGTLTNQAATIVSGKTLTLSANQLDNSNHGQINSQNNADISIVKDINNTSGVIAAKQQLILSSQGLNNTTGQIGTVQGNLHIDAGSQLLNNQQGRIQSGQDLNLNATGIDNTQGQISSKNQLQLDSREQLLNNRQGTLSAENLTIDSGELNNDQGLIQAQQSIQIDTHQHNLSNTNSGAQGGILSQGNIQLNNIQTLDNQQGYLASAQQLDLQANQVFNQNGTLLAAKQLNLQGTGQNQLLNNQSGQMLSMGGMNLNIDQINNKGKANTADADSHIMAAGELNITTQQLDNQNTLNTDPANTSIQGIDANTLNVTSKVLNNQSGVIRSSADQNLNVQQALNNQSGQISSEKQLTLVGDQLEINNLNGQILAGTALDLIAQSLSGDGKLLSLGNAKLSLQNDYIHSSGAQLQANQDLSLSTKGNIINNGTINAGNQLALNAANITNQQAGKIESHDTRLTAQNTLNNTGLINGDFTRLQAETLNNQGTGRIYGTTLAIQANTLNNQPDSTGTAPVIASRGDLHLGVQTLNNLSNPTDYTSQALIFSAGNLYLGAALDANDYATGQADVIHNESATIESLGDMNLSAKQINNINKYFKTEQVEVSRKDGLEKYCDAWCTFDGNYYDGNPYEDWMRYYYSEITYETRTTESAPGQIKAGGHLDLNGAQVVNDKSQILAGGELKNEGGTIDSGTQIAGIRKIVNTGTQVKYWKYEGQWDNPFENSSETTFDLSISQALGNQNLNQNQLSTVAVSNNQSAEHIQNSQTTQQEINGLQTSNNNTQLNQTKDVDLDQLNLKDSQSQNAPQASAVETVQQQSATSAPSSTPQGTSEEIRSIDFSNIKVPNSALYKVNADSKAGYLIETDPAFADYKKWLSSDYMLDALGLDPALQQKRLGDGFYEQRLVQDQIANLTGYRFLEGFANDDEQYKALMNNGITFAKLYGLRPGIALTAAQTAQLTSDIVWLVEQSVTLPDGTITKALVPQVYVKVRVGDLKGDGTLLSGNSVNLKLDGDLINGATIAGREALQITADNVQNLNGRIQGNQVAIETQKDLNNIGGQIIAKDAMALKVGGNLNIESTTRTSESKVGNFSSSITNVDRVAGLYVGNGSTKQLDPNQATLMLNVAGNSSLKGVQINNSNSATVLNTTGNVDLGTVSVGKQETLKIDDKNGYQLKQQQDVGSQIKSAGSLLINGQNITSKAVDLNSQQGDIQLSAQKDIVLDNGLNQSTVSSQSQSKGSFGGKKSSTYDASSSTSIANQLNAGQNIIINSAQGNISATHLQAEAGNNIQIHAQQGNVTLLSAIDDKRESSTSSKKGVATYNNRQSGYIDQEVAQTTLKAGDTVDINAAKNIELQANDVQAGNSIYVGNTLMQRQADGSLKAADGSLMPENVTLSTLATKDEQWDEQQKGYRGIVKDIVKATAVGLAGIEALAPGLKAPKITVSESTGKRTEQISQTGSSLKADNVYVGSSGQTTLTSTDITAKNTILLGQKVTLNAAEEQKITVESTSKETVQGLGAKLNKDSIRLGGFVLEDASQSSKTTETTHKLGSINTENLKIQGVEGVDILGQNITATGDTLIDHGRGDLNVGGYENKTTVEDKTHVETISTEVGVRNAYLDAALALGAVKDAAEAVKQAKDQYSQAQRDYASGKITKEALDDSKANVAMATANLANAQIAVGSAAATAAASSATYGFTIGANGERIETTNTTNTTQGKWQGSTLELNNLTLKSENQDVNVQGSRLTATGTTSFDGTKDLNVTAGTEHSQQETSSKTNSQSVSYTYGGGGSASIGKQTSTSESKSLTYVNSEVTLNKTEGRLNSLNIKGGEVSIQDRGNLQVNNIHVESLQDTASSSNSSRGGSIGGGYGSGSKNITASYNQSKGSSDSAWVNTTSKLLIGNAQNDANLDAMGVKNITNIGGVIANANKNADGSLTDHKNLNYTGNLELKDLQDHNNNNSSGFNVSTNIGIPQGGSKAASTAPKGSTTIGLNSSGQETEQLTKATLGQGSVTNATADTNRDINNTQEITRDQTTGMLNGSVTVDHRLLSESGRAEIVKEQEQLIENFRQSAENLAKALPDGVYKDKALQTLNDVQAKLYNLPSEYKEVGVVGNSVASELLKRGMESQDVEALFSKLDFFYAAKEFSEIQNQLTDLEKSGVNLETIFKQPKAGVNEQETIYAQGTDFETKVRSQTTLGMTILSNIADLGNSIKDISESTGVDIEKVQLAVGLLISGPVRLVIESGKSMAVDSVVGEKVAQGVDILANSMTAAAHDTSVNTINNWTNPDKISELENSTGENKDASLKFANEVQKDKQGAEYLINAASGIIVGGIAKGTVKNNNSDIDISKSGFEIGNINPITGHKILGTHKDESNNTVGNYIVEGTKPSTKDKVIKTDIQYYENPGHHDPKGGNQIGYNKTKSVLPDNHKNLWDNSIVASDGNRWAVEVINGKKVYHRFQNDGNGNFHWNGSTNGKTASGVDRSDVSKIPPEILRK</sequence>
<dbReference type="eggNOG" id="COG0501">
    <property type="taxonomic scope" value="Bacteria"/>
</dbReference>
<gene>
    <name evidence="3" type="ordered locus">ACIAD0940</name>
</gene>
<dbReference type="InterPro" id="IPR025157">
    <property type="entry name" value="Hemagglutinin_rpt"/>
</dbReference>
<proteinExistence type="predicted"/>
<dbReference type="BioCyc" id="ASP62977:ACIAD_RS04340-MONOMER"/>
<feature type="compositionally biased region" description="Polar residues" evidence="1">
    <location>
        <begin position="3677"/>
        <end position="3692"/>
    </location>
</feature>
<dbReference type="STRING" id="202950.GCA_001485005_03309"/>
<dbReference type="InterPro" id="IPR024973">
    <property type="entry name" value="ESPR"/>
</dbReference>
<dbReference type="OrthoDB" id="2664633at2"/>
<dbReference type="KEGG" id="aci:ACIAD0940"/>
<dbReference type="NCBIfam" id="TIGR01901">
    <property type="entry name" value="adhes_NPXG"/>
    <property type="match status" value="1"/>
</dbReference>
<feature type="domain" description="Filamentous haemagglutinin FhaB/tRNA nuclease CdiA-like TPS" evidence="2">
    <location>
        <begin position="108"/>
        <end position="228"/>
    </location>
</feature>
<feature type="compositionally biased region" description="Gly residues" evidence="1">
    <location>
        <begin position="469"/>
        <end position="479"/>
    </location>
</feature>
<dbReference type="SUPFAM" id="SSF56954">
    <property type="entry name" value="Outer membrane efflux proteins (OEP)"/>
    <property type="match status" value="1"/>
</dbReference>
<dbReference type="EMBL" id="CR543861">
    <property type="protein sequence ID" value="CAG67835.1"/>
    <property type="molecule type" value="Genomic_DNA"/>
</dbReference>
<feature type="region of interest" description="Disordered" evidence="1">
    <location>
        <begin position="3677"/>
        <end position="3711"/>
    </location>
</feature>
<protein>
    <submittedName>
        <fullName evidence="3">Putative hemagglutinin/hemolysin-related protein</fullName>
    </submittedName>
</protein>
<feature type="compositionally biased region" description="Low complexity" evidence="1">
    <location>
        <begin position="2038"/>
        <end position="2051"/>
    </location>
</feature>
<feature type="compositionally biased region" description="Polar residues" evidence="1">
    <location>
        <begin position="3200"/>
        <end position="3213"/>
    </location>
</feature>
<dbReference type="InterPro" id="IPR011050">
    <property type="entry name" value="Pectin_lyase_fold/virulence"/>
</dbReference>
<feature type="region of interest" description="Disordered" evidence="1">
    <location>
        <begin position="462"/>
        <end position="506"/>
    </location>
</feature>
<evidence type="ECO:0000256" key="1">
    <source>
        <dbReference type="SAM" id="MobiDB-lite"/>
    </source>
</evidence>